<dbReference type="InterPro" id="IPR002048">
    <property type="entry name" value="EF_hand_dom"/>
</dbReference>
<name>A0A267DVS5_9PLAT</name>
<comment type="caution">
    <text evidence="4">The sequence shown here is derived from an EMBL/GenBank/DDBJ whole genome shotgun (WGS) entry which is preliminary data.</text>
</comment>
<proteinExistence type="predicted"/>
<keyword evidence="1" id="KW-0106">Calcium</keyword>
<evidence type="ECO:0000259" key="3">
    <source>
        <dbReference type="PROSITE" id="PS51725"/>
    </source>
</evidence>
<dbReference type="Proteomes" id="UP000215902">
    <property type="component" value="Unassembled WGS sequence"/>
</dbReference>
<reference evidence="4 7" key="1">
    <citation type="submission" date="2017-06" db="EMBL/GenBank/DDBJ databases">
        <title>A platform for efficient transgenesis in Macrostomum lignano, a flatworm model organism for stem cell research.</title>
        <authorList>
            <person name="Berezikov E."/>
        </authorList>
    </citation>
    <scope>NUCLEOTIDE SEQUENCE [LARGE SCALE GENOMIC DNA]</scope>
    <source>
        <strain evidence="4">DV1</strain>
        <tissue evidence="4">Whole organism</tissue>
    </source>
</reference>
<dbReference type="SUPFAM" id="SSF54909">
    <property type="entry name" value="Dimeric alpha+beta barrel"/>
    <property type="match status" value="1"/>
</dbReference>
<dbReference type="Gene3D" id="3.30.70.100">
    <property type="match status" value="1"/>
</dbReference>
<dbReference type="AlphaFoldDB" id="A0A267DVS5"/>
<dbReference type="EMBL" id="NIVC01003096">
    <property type="protein sequence ID" value="PAA53378.1"/>
    <property type="molecule type" value="Genomic_DNA"/>
</dbReference>
<dbReference type="PROSITE" id="PS00018">
    <property type="entry name" value="EF_HAND_1"/>
    <property type="match status" value="1"/>
</dbReference>
<dbReference type="GO" id="GO:0005509">
    <property type="term" value="F:calcium ion binding"/>
    <property type="evidence" value="ECO:0007669"/>
    <property type="project" value="InterPro"/>
</dbReference>
<dbReference type="InterPro" id="IPR011992">
    <property type="entry name" value="EF-hand-dom_pair"/>
</dbReference>
<dbReference type="GO" id="GO:0005737">
    <property type="term" value="C:cytoplasm"/>
    <property type="evidence" value="ECO:0007669"/>
    <property type="project" value="TreeGrafter"/>
</dbReference>
<dbReference type="PANTHER" id="PTHR12178">
    <property type="entry name" value="EF-HAND DOMAIN-CONTAINING PROTEIN"/>
    <property type="match status" value="1"/>
</dbReference>
<dbReference type="STRING" id="282301.A0A267DVS5"/>
<feature type="domain" description="EF-hand" evidence="2">
    <location>
        <begin position="18"/>
        <end position="48"/>
    </location>
</feature>
<evidence type="ECO:0000256" key="1">
    <source>
        <dbReference type="ARBA" id="ARBA00022837"/>
    </source>
</evidence>
<evidence type="ECO:0008006" key="8">
    <source>
        <dbReference type="Google" id="ProtNLM"/>
    </source>
</evidence>
<sequence>MSFQKDCHTKADLDLCIFHDIFRRADKNDDGAISWAEFVCYFSDGIMTDDGMRALFTEIDTHHTNNIDTQELCSYFSSHLGAHAPVFKAAATLCNAVSLSMKSLAETHPAGSSAAQFIDRFLLREICAHLEAQHRVLRNALDSLESQGRARASAGTGETPELAAAAAAANCQGVVLPYTRLMSAPSSMQVQDSMPQSQADSAGRLQQEVQKLQRLVDRMEANTSFFTGRSEEAVMEEEEPVILVVRRRVTVQDEQLSRLRAALKKYAAELEGRVPQCLFLSVRVYRETGGLVIYEFWESLGSWRKFLPSPVSKELRKCIVDCSEAPESTETLLLPSDWWKQLEH</sequence>
<feature type="domain" description="ABM" evidence="3">
    <location>
        <begin position="243"/>
        <end position="331"/>
    </location>
</feature>
<dbReference type="Pfam" id="PF03992">
    <property type="entry name" value="ABM"/>
    <property type="match status" value="1"/>
</dbReference>
<dbReference type="PROSITE" id="PS50222">
    <property type="entry name" value="EF_HAND_2"/>
    <property type="match status" value="1"/>
</dbReference>
<gene>
    <name evidence="6" type="ORF">BOX15_Mlig007952g1</name>
    <name evidence="5" type="ORF">BOX15_Mlig007952g2</name>
    <name evidence="4" type="ORF">BOX15_Mlig007952g3</name>
</gene>
<dbReference type="GO" id="GO:0042984">
    <property type="term" value="P:regulation of amyloid precursor protein biosynthetic process"/>
    <property type="evidence" value="ECO:0007669"/>
    <property type="project" value="TreeGrafter"/>
</dbReference>
<evidence type="ECO:0000259" key="2">
    <source>
        <dbReference type="PROSITE" id="PS50222"/>
    </source>
</evidence>
<evidence type="ECO:0000313" key="6">
    <source>
        <dbReference type="EMBL" id="PAA93806.1"/>
    </source>
</evidence>
<evidence type="ECO:0000313" key="5">
    <source>
        <dbReference type="EMBL" id="PAA59128.1"/>
    </source>
</evidence>
<accession>A0A267DVS5</accession>
<organism evidence="4 7">
    <name type="scientific">Macrostomum lignano</name>
    <dbReference type="NCBI Taxonomy" id="282301"/>
    <lineage>
        <taxon>Eukaryota</taxon>
        <taxon>Metazoa</taxon>
        <taxon>Spiralia</taxon>
        <taxon>Lophotrochozoa</taxon>
        <taxon>Platyhelminthes</taxon>
        <taxon>Rhabditophora</taxon>
        <taxon>Macrostomorpha</taxon>
        <taxon>Macrostomida</taxon>
        <taxon>Macrostomidae</taxon>
        <taxon>Macrostomum</taxon>
    </lineage>
</organism>
<dbReference type="SUPFAM" id="SSF47473">
    <property type="entry name" value="EF-hand"/>
    <property type="match status" value="1"/>
</dbReference>
<evidence type="ECO:0000313" key="4">
    <source>
        <dbReference type="EMBL" id="PAA53378.1"/>
    </source>
</evidence>
<keyword evidence="7" id="KW-1185">Reference proteome</keyword>
<dbReference type="InterPro" id="IPR011008">
    <property type="entry name" value="Dimeric_a/b-barrel"/>
</dbReference>
<protein>
    <recommendedName>
        <fullName evidence="8">EF-hand domain-containing protein</fullName>
    </recommendedName>
</protein>
<dbReference type="PANTHER" id="PTHR12178:SF10">
    <property type="entry name" value="N-TERMINAL EF-HAND CALCIUM-BINDING PROTEIN 1-LIKE ISOFORM X1"/>
    <property type="match status" value="1"/>
</dbReference>
<dbReference type="InterPro" id="IPR039862">
    <property type="entry name" value="NECAB1/2/3"/>
</dbReference>
<dbReference type="InterPro" id="IPR007138">
    <property type="entry name" value="ABM_dom"/>
</dbReference>
<dbReference type="EMBL" id="NIVC01002294">
    <property type="protein sequence ID" value="PAA59128.1"/>
    <property type="molecule type" value="Genomic_DNA"/>
</dbReference>
<dbReference type="OrthoDB" id="289247at2759"/>
<dbReference type="PROSITE" id="PS51725">
    <property type="entry name" value="ABM"/>
    <property type="match status" value="1"/>
</dbReference>
<dbReference type="InterPro" id="IPR018247">
    <property type="entry name" value="EF_Hand_1_Ca_BS"/>
</dbReference>
<evidence type="ECO:0000313" key="7">
    <source>
        <dbReference type="Proteomes" id="UP000215902"/>
    </source>
</evidence>
<dbReference type="Gene3D" id="1.10.238.10">
    <property type="entry name" value="EF-hand"/>
    <property type="match status" value="1"/>
</dbReference>
<dbReference type="EMBL" id="NIVC01000020">
    <property type="protein sequence ID" value="PAA93806.1"/>
    <property type="molecule type" value="Genomic_DNA"/>
</dbReference>